<evidence type="ECO:0000313" key="1">
    <source>
        <dbReference type="EMBL" id="ELW68757.1"/>
    </source>
</evidence>
<name>L9L5Q3_TUPCH</name>
<gene>
    <name evidence="1" type="ORF">TREES_T100011696</name>
</gene>
<dbReference type="EMBL" id="KB320558">
    <property type="protein sequence ID" value="ELW68757.1"/>
    <property type="molecule type" value="Genomic_DNA"/>
</dbReference>
<accession>L9L5Q3</accession>
<dbReference type="InParanoid" id="L9L5Q3"/>
<proteinExistence type="predicted"/>
<dbReference type="AlphaFoldDB" id="L9L5Q3"/>
<sequence length="167" mass="18261">MFSVATPQCRHPNAQTASVRREMSSVHKTGRQASLPFKLWSINFKTLAKTIALYLNREHLFSQRLATGALQSPQHTDFADIVDRRPLSEAVPLVEDALQSGDAVCVHTVASDWQRGFSAEPEPGNHTVSGGAQPASVAERTVWGFSRRVVVPAGIKPPRSIRYSGEA</sequence>
<keyword evidence="2" id="KW-1185">Reference proteome</keyword>
<dbReference type="Proteomes" id="UP000011518">
    <property type="component" value="Unassembled WGS sequence"/>
</dbReference>
<reference evidence="2" key="2">
    <citation type="journal article" date="2013" name="Nat. Commun.">
        <title>Genome of the Chinese tree shrew.</title>
        <authorList>
            <person name="Fan Y."/>
            <person name="Huang Z.Y."/>
            <person name="Cao C.C."/>
            <person name="Chen C.S."/>
            <person name="Chen Y.X."/>
            <person name="Fan D.D."/>
            <person name="He J."/>
            <person name="Hou H.L."/>
            <person name="Hu L."/>
            <person name="Hu X.T."/>
            <person name="Jiang X.T."/>
            <person name="Lai R."/>
            <person name="Lang Y.S."/>
            <person name="Liang B."/>
            <person name="Liao S.G."/>
            <person name="Mu D."/>
            <person name="Ma Y.Y."/>
            <person name="Niu Y.Y."/>
            <person name="Sun X.Q."/>
            <person name="Xia J.Q."/>
            <person name="Xiao J."/>
            <person name="Xiong Z.Q."/>
            <person name="Xu L."/>
            <person name="Yang L."/>
            <person name="Zhang Y."/>
            <person name="Zhao W."/>
            <person name="Zhao X.D."/>
            <person name="Zheng Y.T."/>
            <person name="Zhou J.M."/>
            <person name="Zhu Y.B."/>
            <person name="Zhang G.J."/>
            <person name="Wang J."/>
            <person name="Yao Y.G."/>
        </authorList>
    </citation>
    <scope>NUCLEOTIDE SEQUENCE [LARGE SCALE GENOMIC DNA]</scope>
</reference>
<evidence type="ECO:0000313" key="2">
    <source>
        <dbReference type="Proteomes" id="UP000011518"/>
    </source>
</evidence>
<protein>
    <submittedName>
        <fullName evidence="1">Uncharacterized protein</fullName>
    </submittedName>
</protein>
<reference evidence="2" key="1">
    <citation type="submission" date="2012-07" db="EMBL/GenBank/DDBJ databases">
        <title>Genome of the Chinese tree shrew, a rising model animal genetically related to primates.</title>
        <authorList>
            <person name="Zhang G."/>
            <person name="Fan Y."/>
            <person name="Yao Y."/>
            <person name="Huang Z."/>
        </authorList>
    </citation>
    <scope>NUCLEOTIDE SEQUENCE [LARGE SCALE GENOMIC DNA]</scope>
</reference>
<organism evidence="1 2">
    <name type="scientific">Tupaia chinensis</name>
    <name type="common">Chinese tree shrew</name>
    <name type="synonym">Tupaia belangeri chinensis</name>
    <dbReference type="NCBI Taxonomy" id="246437"/>
    <lineage>
        <taxon>Eukaryota</taxon>
        <taxon>Metazoa</taxon>
        <taxon>Chordata</taxon>
        <taxon>Craniata</taxon>
        <taxon>Vertebrata</taxon>
        <taxon>Euteleostomi</taxon>
        <taxon>Mammalia</taxon>
        <taxon>Eutheria</taxon>
        <taxon>Euarchontoglires</taxon>
        <taxon>Scandentia</taxon>
        <taxon>Tupaiidae</taxon>
        <taxon>Tupaia</taxon>
    </lineage>
</organism>